<evidence type="ECO:0000313" key="2">
    <source>
        <dbReference type="Proteomes" id="UP000198948"/>
    </source>
</evidence>
<protein>
    <recommendedName>
        <fullName evidence="3">SnoaL-like domain-containing protein</fullName>
    </recommendedName>
</protein>
<sequence length="124" mass="14789">MKKEVVNLWEHINQQNWTHLTAYFVEDAIINWHDTNEQFNVAEFVQANACYPGDWQIQIERLEQIGKLVISVTKVSLSDGKQSFHATSFFHFEHNKIAQLDEYWSEITQAPQWRQDKRIGRRIE</sequence>
<dbReference type="AlphaFoldDB" id="A0A1H9RU08"/>
<name>A0A1H9RU08_9LACT</name>
<accession>A0A1H9RU08</accession>
<dbReference type="SUPFAM" id="SSF54427">
    <property type="entry name" value="NTF2-like"/>
    <property type="match status" value="1"/>
</dbReference>
<dbReference type="Proteomes" id="UP000198948">
    <property type="component" value="Unassembled WGS sequence"/>
</dbReference>
<keyword evidence="2" id="KW-1185">Reference proteome</keyword>
<dbReference type="InterPro" id="IPR032710">
    <property type="entry name" value="NTF2-like_dom_sf"/>
</dbReference>
<dbReference type="Gene3D" id="3.10.450.50">
    <property type="match status" value="1"/>
</dbReference>
<proteinExistence type="predicted"/>
<gene>
    <name evidence="1" type="ORF">SAMN04488559_10578</name>
</gene>
<dbReference type="RefSeq" id="WP_092651170.1">
    <property type="nucleotide sequence ID" value="NZ_FOHA01000005.1"/>
</dbReference>
<evidence type="ECO:0008006" key="3">
    <source>
        <dbReference type="Google" id="ProtNLM"/>
    </source>
</evidence>
<organism evidence="1 2">
    <name type="scientific">Isobaculum melis</name>
    <dbReference type="NCBI Taxonomy" id="142588"/>
    <lineage>
        <taxon>Bacteria</taxon>
        <taxon>Bacillati</taxon>
        <taxon>Bacillota</taxon>
        <taxon>Bacilli</taxon>
        <taxon>Lactobacillales</taxon>
        <taxon>Carnobacteriaceae</taxon>
        <taxon>Isobaculum</taxon>
    </lineage>
</organism>
<dbReference type="EMBL" id="FOHA01000005">
    <property type="protein sequence ID" value="SER76196.1"/>
    <property type="molecule type" value="Genomic_DNA"/>
</dbReference>
<evidence type="ECO:0000313" key="1">
    <source>
        <dbReference type="EMBL" id="SER76196.1"/>
    </source>
</evidence>
<reference evidence="1 2" key="1">
    <citation type="submission" date="2016-10" db="EMBL/GenBank/DDBJ databases">
        <authorList>
            <person name="de Groot N.N."/>
        </authorList>
    </citation>
    <scope>NUCLEOTIDE SEQUENCE [LARGE SCALE GENOMIC DNA]</scope>
    <source>
        <strain evidence="1 2">DSM 13760</strain>
    </source>
</reference>
<dbReference type="STRING" id="142588.SAMN04488559_10578"/>
<dbReference type="OrthoDB" id="3824180at2"/>